<dbReference type="InterPro" id="IPR012394">
    <property type="entry name" value="Aldehyde_DH_NAD(P)"/>
</dbReference>
<dbReference type="FunFam" id="3.40.309.10:FF:000025">
    <property type="entry name" value="Aldehyde dehydrogenase"/>
    <property type="match status" value="1"/>
</dbReference>
<name>A0A1X6WQW5_9ENTE</name>
<dbReference type="GO" id="GO:0005737">
    <property type="term" value="C:cytoplasm"/>
    <property type="evidence" value="ECO:0007669"/>
    <property type="project" value="TreeGrafter"/>
</dbReference>
<comment type="similarity">
    <text evidence="1 4 7">Belongs to the aldehyde dehydrogenase family.</text>
</comment>
<dbReference type="RefSeq" id="WP_086952281.1">
    <property type="nucleotide sequence ID" value="NZ_FWFD01000015.1"/>
</dbReference>
<feature type="active site" evidence="5">
    <location>
        <position position="245"/>
    </location>
</feature>
<dbReference type="PANTHER" id="PTHR43570:SF16">
    <property type="entry name" value="ALDEHYDE DEHYDROGENASE TYPE III, ISOFORM Q"/>
    <property type="match status" value="1"/>
</dbReference>
<sequence>MEEKIKQVIMAQRQLFDTQKTYPIEFRLKQLKQLKVQINRYEDDLFEALYQDLGKSSSESFITEIGLVYRHIDEMVKKLPKWGKIKRVPTPLFLMPAKSYTLQVPFGNTLIIAPFNYPVLLTLDPLIGSIAGGNTAIVAMSEHTPKTNLVLRTLIAEVFTEDYLFFLAGNREINEILLEHKFDKIFFTGSQKVGQIVLKKAAEYLTPTTLELGGKSPVIVTKYADLELAAERIVWGKFLNAGQTCVAPDYCLIDENIKDEFMTLLISNIHRFFGDNIEKSPDYGRLINNQSLERLLALLNQDKKYIEFGGHFNKADQYLEPTIVSAELEGSLALMEEEIFGPILPILTYKTLEEGIAFIAKKDKPLAFYPFSSDKSELDDLIQKVSFGGATINDTILHLANEHLPFGGVGTSGIGSYHGYKTLETFTHKKSILKRSTLVRIPLLFPPYTADKNNIIRLFFK</sequence>
<proteinExistence type="inferred from homology"/>
<gene>
    <name evidence="10" type="ORF">FM121_11260</name>
</gene>
<feature type="active site" evidence="5 6">
    <location>
        <position position="211"/>
    </location>
</feature>
<dbReference type="PIRSF" id="PIRSF036492">
    <property type="entry name" value="ALDH"/>
    <property type="match status" value="1"/>
</dbReference>
<reference evidence="11" key="1">
    <citation type="submission" date="2017-02" db="EMBL/GenBank/DDBJ databases">
        <authorList>
            <person name="Dridi B."/>
        </authorList>
    </citation>
    <scope>NUCLEOTIDE SEQUENCE [LARGE SCALE GENOMIC DNA]</scope>
    <source>
        <strain evidence="11">bH819</strain>
    </source>
</reference>
<dbReference type="Pfam" id="PF00171">
    <property type="entry name" value="Aldedh"/>
    <property type="match status" value="1"/>
</dbReference>
<dbReference type="Gene3D" id="3.40.309.10">
    <property type="entry name" value="Aldehyde Dehydrogenase, Chain A, domain 2"/>
    <property type="match status" value="1"/>
</dbReference>
<dbReference type="PROSITE" id="PS00687">
    <property type="entry name" value="ALDEHYDE_DEHYDR_GLU"/>
    <property type="match status" value="1"/>
</dbReference>
<dbReference type="GO" id="GO:0004029">
    <property type="term" value="F:aldehyde dehydrogenase (NAD+) activity"/>
    <property type="evidence" value="ECO:0007669"/>
    <property type="project" value="TreeGrafter"/>
</dbReference>
<evidence type="ECO:0000256" key="6">
    <source>
        <dbReference type="PROSITE-ProRule" id="PRU10007"/>
    </source>
</evidence>
<organism evidence="10 11">
    <name type="scientific">Vagococcus fluvialis bH819</name>
    <dbReference type="NCBI Taxonomy" id="1255619"/>
    <lineage>
        <taxon>Bacteria</taxon>
        <taxon>Bacillati</taxon>
        <taxon>Bacillota</taxon>
        <taxon>Bacilli</taxon>
        <taxon>Lactobacillales</taxon>
        <taxon>Enterococcaceae</taxon>
        <taxon>Vagococcus</taxon>
    </lineage>
</organism>
<dbReference type="InterPro" id="IPR016160">
    <property type="entry name" value="Ald_DH_CS_CYS"/>
</dbReference>
<keyword evidence="3" id="KW-0520">NAD</keyword>
<feature type="coiled-coil region" evidence="8">
    <location>
        <begin position="24"/>
        <end position="51"/>
    </location>
</feature>
<dbReference type="PROSITE" id="PS00070">
    <property type="entry name" value="ALDEHYDE_DEHYDR_CYS"/>
    <property type="match status" value="1"/>
</dbReference>
<dbReference type="EMBL" id="FWFD01000015">
    <property type="protein sequence ID" value="SLM86665.1"/>
    <property type="molecule type" value="Genomic_DNA"/>
</dbReference>
<evidence type="ECO:0000256" key="1">
    <source>
        <dbReference type="ARBA" id="ARBA00009986"/>
    </source>
</evidence>
<dbReference type="InterPro" id="IPR016163">
    <property type="entry name" value="Ald_DH_C"/>
</dbReference>
<evidence type="ECO:0000313" key="10">
    <source>
        <dbReference type="EMBL" id="SLM86665.1"/>
    </source>
</evidence>
<accession>A0A1X6WQW5</accession>
<dbReference type="InterPro" id="IPR029510">
    <property type="entry name" value="Ald_DH_CS_GLU"/>
</dbReference>
<evidence type="ECO:0000259" key="9">
    <source>
        <dbReference type="Pfam" id="PF00171"/>
    </source>
</evidence>
<dbReference type="OrthoDB" id="9762913at2"/>
<dbReference type="InterPro" id="IPR016162">
    <property type="entry name" value="Ald_DH_N"/>
</dbReference>
<evidence type="ECO:0000256" key="2">
    <source>
        <dbReference type="ARBA" id="ARBA00023002"/>
    </source>
</evidence>
<dbReference type="Gene3D" id="3.40.605.10">
    <property type="entry name" value="Aldehyde Dehydrogenase, Chain A, domain 1"/>
    <property type="match status" value="1"/>
</dbReference>
<dbReference type="SUPFAM" id="SSF53720">
    <property type="entry name" value="ALDH-like"/>
    <property type="match status" value="1"/>
</dbReference>
<evidence type="ECO:0000256" key="7">
    <source>
        <dbReference type="RuleBase" id="RU003345"/>
    </source>
</evidence>
<dbReference type="InterPro" id="IPR016161">
    <property type="entry name" value="Ald_DH/histidinol_DH"/>
</dbReference>
<evidence type="ECO:0000256" key="4">
    <source>
        <dbReference type="PIRNR" id="PIRNR036492"/>
    </source>
</evidence>
<evidence type="ECO:0000256" key="8">
    <source>
        <dbReference type="SAM" id="Coils"/>
    </source>
</evidence>
<evidence type="ECO:0000256" key="3">
    <source>
        <dbReference type="ARBA" id="ARBA00023027"/>
    </source>
</evidence>
<dbReference type="FunFam" id="3.40.605.10:FF:000004">
    <property type="entry name" value="Aldehyde dehydrogenase"/>
    <property type="match status" value="1"/>
</dbReference>
<dbReference type="Proteomes" id="UP000195918">
    <property type="component" value="Unassembled WGS sequence"/>
</dbReference>
<dbReference type="PANTHER" id="PTHR43570">
    <property type="entry name" value="ALDEHYDE DEHYDROGENASE"/>
    <property type="match status" value="1"/>
</dbReference>
<keyword evidence="11" id="KW-1185">Reference proteome</keyword>
<dbReference type="InterPro" id="IPR015590">
    <property type="entry name" value="Aldehyde_DH_dom"/>
</dbReference>
<keyword evidence="2 4" id="KW-0560">Oxidoreductase</keyword>
<dbReference type="AlphaFoldDB" id="A0A1X6WQW5"/>
<evidence type="ECO:0000313" key="11">
    <source>
        <dbReference type="Proteomes" id="UP000195918"/>
    </source>
</evidence>
<feature type="domain" description="Aldehyde dehydrogenase" evidence="9">
    <location>
        <begin position="2"/>
        <end position="432"/>
    </location>
</feature>
<dbReference type="GO" id="GO:0006081">
    <property type="term" value="P:aldehyde metabolic process"/>
    <property type="evidence" value="ECO:0007669"/>
    <property type="project" value="InterPro"/>
</dbReference>
<protein>
    <recommendedName>
        <fullName evidence="4">Aldehyde dehydrogenase</fullName>
    </recommendedName>
</protein>
<keyword evidence="8" id="KW-0175">Coiled coil</keyword>
<evidence type="ECO:0000256" key="5">
    <source>
        <dbReference type="PIRSR" id="PIRSR036492-1"/>
    </source>
</evidence>